<keyword evidence="3" id="KW-1185">Reference proteome</keyword>
<evidence type="ECO:0000256" key="1">
    <source>
        <dbReference type="SAM" id="MobiDB-lite"/>
    </source>
</evidence>
<feature type="region of interest" description="Disordered" evidence="1">
    <location>
        <begin position="1"/>
        <end position="34"/>
    </location>
</feature>
<evidence type="ECO:0000313" key="3">
    <source>
        <dbReference type="Proteomes" id="UP001187315"/>
    </source>
</evidence>
<protein>
    <recommendedName>
        <fullName evidence="4">TATA box-binding protein-associated factor RNA polymerase I subunit A</fullName>
    </recommendedName>
</protein>
<dbReference type="PANTHER" id="PTHR32122:SF1">
    <property type="entry name" value="TATA BOX-BINDING PROTEIN-ASSOCIATED FACTOR RNA POLYMERASE I SUBUNIT A"/>
    <property type="match status" value="1"/>
</dbReference>
<organism evidence="2 3">
    <name type="scientific">Tachysurus vachellii</name>
    <name type="common">Darkbarbel catfish</name>
    <name type="synonym">Pelteobagrus vachellii</name>
    <dbReference type="NCBI Taxonomy" id="175792"/>
    <lineage>
        <taxon>Eukaryota</taxon>
        <taxon>Metazoa</taxon>
        <taxon>Chordata</taxon>
        <taxon>Craniata</taxon>
        <taxon>Vertebrata</taxon>
        <taxon>Euteleostomi</taxon>
        <taxon>Actinopterygii</taxon>
        <taxon>Neopterygii</taxon>
        <taxon>Teleostei</taxon>
        <taxon>Ostariophysi</taxon>
        <taxon>Siluriformes</taxon>
        <taxon>Bagridae</taxon>
        <taxon>Tachysurus</taxon>
    </lineage>
</organism>
<dbReference type="GO" id="GO:0000120">
    <property type="term" value="C:RNA polymerase I transcription regulator complex"/>
    <property type="evidence" value="ECO:0007669"/>
    <property type="project" value="InterPro"/>
</dbReference>
<dbReference type="Proteomes" id="UP001187315">
    <property type="component" value="Unassembled WGS sequence"/>
</dbReference>
<dbReference type="PANTHER" id="PTHR32122">
    <property type="entry name" value="TATA BOX-BINDING PROTEIN ASSOCIATED FACTOR RNA POLYMERASE I SUBUNIT A"/>
    <property type="match status" value="1"/>
</dbReference>
<dbReference type="InterPro" id="IPR052669">
    <property type="entry name" value="SL1/TIF-IB_Component"/>
</dbReference>
<gene>
    <name evidence="2" type="ORF">Q7C36_010875</name>
</gene>
<name>A0AA88MVB7_TACVA</name>
<proteinExistence type="predicted"/>
<sequence length="435" mass="50850">MDNLQLQNPEANNDDISEDEESQTTMKRTSLLHVSPSKRHCKETGFHKSTRLCLDAIRDAVLHHRWEEAAQYLQVYTETLEDTTASKQSVACEIIWRLGTEVLKHHPHKDVEQFTAFYERMKNTGVKNYAKVCLEHAFHLLLHGHIQKAKQQLSVAMSWRYGKQSAKQSLELKLIHAYCGFMDYLIWSSKRSSVSDADDCVNSHELHNYFRQASVTLQELIKHPGVWDPFVWGCIDMFEFYNAEEEVLQILQNYANNKDYPSNPNAHVYLYKHQKRHKASIDELLSTLKGLHSLVPSHELMLDYCTLLIQSEVPKNLQYALSVALNLLEYSSWKTDMDAWTCLLEVLECLKHKGYKTLIIEEMEGRKELWMKMHFKAFHNRKDSKEDAALVQVKVKAGKLLGIYSRHYKYVYKLKEKNLVQKTRKGEKEKSRKKT</sequence>
<comment type="caution">
    <text evidence="2">The sequence shown here is derived from an EMBL/GenBank/DDBJ whole genome shotgun (WGS) entry which is preliminary data.</text>
</comment>
<dbReference type="EMBL" id="JAVHJS010000010">
    <property type="protein sequence ID" value="KAK2846021.1"/>
    <property type="molecule type" value="Genomic_DNA"/>
</dbReference>
<feature type="compositionally biased region" description="Acidic residues" evidence="1">
    <location>
        <begin position="12"/>
        <end position="22"/>
    </location>
</feature>
<feature type="compositionally biased region" description="Polar residues" evidence="1">
    <location>
        <begin position="1"/>
        <end position="11"/>
    </location>
</feature>
<evidence type="ECO:0008006" key="4">
    <source>
        <dbReference type="Google" id="ProtNLM"/>
    </source>
</evidence>
<dbReference type="AlphaFoldDB" id="A0AA88MVB7"/>
<dbReference type="InterPro" id="IPR039495">
    <property type="entry name" value="TAF1A"/>
</dbReference>
<reference evidence="2" key="1">
    <citation type="submission" date="2023-08" db="EMBL/GenBank/DDBJ databases">
        <title>Pelteobagrus vachellii genome.</title>
        <authorList>
            <person name="Liu H."/>
        </authorList>
    </citation>
    <scope>NUCLEOTIDE SEQUENCE</scope>
    <source>
        <strain evidence="2">PRFRI_2022a</strain>
        <tissue evidence="2">Muscle</tissue>
    </source>
</reference>
<dbReference type="GO" id="GO:0006360">
    <property type="term" value="P:transcription by RNA polymerase I"/>
    <property type="evidence" value="ECO:0007669"/>
    <property type="project" value="InterPro"/>
</dbReference>
<dbReference type="Pfam" id="PF14929">
    <property type="entry name" value="TAF1_subA"/>
    <property type="match status" value="1"/>
</dbReference>
<evidence type="ECO:0000313" key="2">
    <source>
        <dbReference type="EMBL" id="KAK2846021.1"/>
    </source>
</evidence>
<accession>A0AA88MVB7</accession>